<feature type="region of interest" description="Disordered" evidence="1">
    <location>
        <begin position="122"/>
        <end position="164"/>
    </location>
</feature>
<evidence type="ECO:0000313" key="6">
    <source>
        <dbReference type="Proteomes" id="UP000265716"/>
    </source>
</evidence>
<dbReference type="AlphaFoldDB" id="A0A397F3T4"/>
<reference evidence="6 7" key="2">
    <citation type="submission" date="2018-08" db="EMBL/GenBank/DDBJ databases">
        <title>Aphanomyces genome sequencing and annotation.</title>
        <authorList>
            <person name="Minardi D."/>
            <person name="Oidtmann B."/>
            <person name="Van Der Giezen M."/>
            <person name="Studholme D.J."/>
        </authorList>
    </citation>
    <scope>NUCLEOTIDE SEQUENCE [LARGE SCALE GENOMIC DNA]</scope>
    <source>
        <strain evidence="4 7">197901</strain>
        <strain evidence="3 8">D2</strain>
        <strain evidence="2 6">SA</strain>
    </source>
</reference>
<evidence type="ECO:0000313" key="7">
    <source>
        <dbReference type="Proteomes" id="UP000266196"/>
    </source>
</evidence>
<evidence type="ECO:0000313" key="3">
    <source>
        <dbReference type="EMBL" id="RHY74064.1"/>
    </source>
</evidence>
<evidence type="ECO:0000256" key="1">
    <source>
        <dbReference type="SAM" id="MobiDB-lite"/>
    </source>
</evidence>
<dbReference type="Proteomes" id="UP000266196">
    <property type="component" value="Unassembled WGS sequence"/>
</dbReference>
<comment type="caution">
    <text evidence="4">The sequence shown here is derived from an EMBL/GenBank/DDBJ whole genome shotgun (WGS) entry which is preliminary data.</text>
</comment>
<proteinExistence type="predicted"/>
<evidence type="ECO:0000313" key="2">
    <source>
        <dbReference type="EMBL" id="RHY36593.1"/>
    </source>
</evidence>
<dbReference type="VEuPathDB" id="FungiDB:H257_11578"/>
<evidence type="ECO:0000313" key="4">
    <source>
        <dbReference type="EMBL" id="RHZ12800.1"/>
    </source>
</evidence>
<dbReference type="EMBL" id="QUTE01010644">
    <property type="protein sequence ID" value="RHZ12800.1"/>
    <property type="molecule type" value="Genomic_DNA"/>
</dbReference>
<name>A0A397F3T4_APHAT</name>
<dbReference type="Proteomes" id="UP000275652">
    <property type="component" value="Unassembled WGS sequence"/>
</dbReference>
<accession>A0A397F3T4</accession>
<dbReference type="EMBL" id="QUTD01003098">
    <property type="protein sequence ID" value="RHY74064.1"/>
    <property type="molecule type" value="Genomic_DNA"/>
</dbReference>
<reference evidence="5 9" key="1">
    <citation type="journal article" date="2018" name="J. Invertebr. Pathol.">
        <title>New genotyping method for the causative agent of crayfish plague (Aphanomyces astaci) based on whole genome data.</title>
        <authorList>
            <person name="Minardi D."/>
            <person name="Studholme D.J."/>
            <person name="van der Giezen M."/>
            <person name="Pretto T."/>
            <person name="Oidtmann B."/>
        </authorList>
    </citation>
    <scope>NUCLEOTIDE SEQUENCE [LARGE SCALE GENOMIC DNA]</scope>
    <source>
        <strain evidence="5 9">KB13</strain>
    </source>
</reference>
<dbReference type="EMBL" id="QUTC01012495">
    <property type="protein sequence ID" value="RHY36593.1"/>
    <property type="molecule type" value="Genomic_DNA"/>
</dbReference>
<evidence type="ECO:0000313" key="8">
    <source>
        <dbReference type="Proteomes" id="UP000266643"/>
    </source>
</evidence>
<feature type="compositionally biased region" description="Low complexity" evidence="1">
    <location>
        <begin position="136"/>
        <end position="152"/>
    </location>
</feature>
<dbReference type="Proteomes" id="UP000265716">
    <property type="component" value="Unassembled WGS sequence"/>
</dbReference>
<dbReference type="Proteomes" id="UP000266643">
    <property type="component" value="Unassembled WGS sequence"/>
</dbReference>
<protein>
    <submittedName>
        <fullName evidence="4">Uncharacterized protein</fullName>
    </submittedName>
</protein>
<evidence type="ECO:0000313" key="5">
    <source>
        <dbReference type="EMBL" id="RLO07386.1"/>
    </source>
</evidence>
<organism evidence="4 7">
    <name type="scientific">Aphanomyces astaci</name>
    <name type="common">Crayfish plague agent</name>
    <dbReference type="NCBI Taxonomy" id="112090"/>
    <lineage>
        <taxon>Eukaryota</taxon>
        <taxon>Sar</taxon>
        <taxon>Stramenopiles</taxon>
        <taxon>Oomycota</taxon>
        <taxon>Saprolegniomycetes</taxon>
        <taxon>Saprolegniales</taxon>
        <taxon>Verrucalvaceae</taxon>
        <taxon>Aphanomyces</taxon>
    </lineage>
</organism>
<gene>
    <name evidence="5" type="ORF">DYB28_009801</name>
    <name evidence="3" type="ORF">DYB30_011382</name>
    <name evidence="4" type="ORF">DYB31_001035</name>
    <name evidence="2" type="ORF">DYB38_006587</name>
</gene>
<feature type="compositionally biased region" description="Polar residues" evidence="1">
    <location>
        <begin position="153"/>
        <end position="164"/>
    </location>
</feature>
<evidence type="ECO:0000313" key="9">
    <source>
        <dbReference type="Proteomes" id="UP000275652"/>
    </source>
</evidence>
<dbReference type="EMBL" id="QUTI01023505">
    <property type="protein sequence ID" value="RLO07386.1"/>
    <property type="molecule type" value="Genomic_DNA"/>
</dbReference>
<sequence>MKRREKSFDTNTHNQKLPEYNALADHNLRHFFENRKLQHHLYDVGMIDKAGRVIDPDKHKGKLAILQQEFKHAEKAELLRQREEDEIRRRVQLRRHAALNEARKEEKIKKIKDDRMLTKQIVAAAKEYATPPPPSSSKSTSSSSGPQSCLSSGERSSSASDNNF</sequence>